<dbReference type="Pfam" id="PF05699">
    <property type="entry name" value="Dimer_Tnp_hAT"/>
    <property type="match status" value="1"/>
</dbReference>
<evidence type="ECO:0000256" key="10">
    <source>
        <dbReference type="PROSITE-ProRule" id="PRU00027"/>
    </source>
</evidence>
<evidence type="ECO:0000256" key="1">
    <source>
        <dbReference type="ARBA" id="ARBA00004123"/>
    </source>
</evidence>
<reference evidence="12" key="1">
    <citation type="submission" date="2021-01" db="EMBL/GenBank/DDBJ databases">
        <authorList>
            <person name="Lovell J.T."/>
            <person name="Bentley N."/>
            <person name="Bhattarai G."/>
            <person name="Jenkins J.W."/>
            <person name="Sreedasyam A."/>
            <person name="Alarcon Y."/>
            <person name="Bock C."/>
            <person name="Boston L."/>
            <person name="Carlson J."/>
            <person name="Cervantes K."/>
            <person name="Clermont K."/>
            <person name="Krom N."/>
            <person name="Kubenka K."/>
            <person name="Mamidi S."/>
            <person name="Mattison C."/>
            <person name="Monteros M."/>
            <person name="Pisani C."/>
            <person name="Plott C."/>
            <person name="Rajasekar S."/>
            <person name="Rhein H.S."/>
            <person name="Rohla C."/>
            <person name="Song M."/>
            <person name="Hilaire R.S."/>
            <person name="Shu S."/>
            <person name="Wells L."/>
            <person name="Wang X."/>
            <person name="Webber J."/>
            <person name="Heerema R.J."/>
            <person name="Klein P."/>
            <person name="Conner P."/>
            <person name="Grauke L."/>
            <person name="Grimwood J."/>
            <person name="Schmutz J."/>
            <person name="Randall J.J."/>
        </authorList>
    </citation>
    <scope>NUCLEOTIDE SEQUENCE</scope>
    <source>
        <tissue evidence="12">Leaf</tissue>
    </source>
</reference>
<dbReference type="InterPro" id="IPR008906">
    <property type="entry name" value="HATC_C_dom"/>
</dbReference>
<keyword evidence="7" id="KW-0238">DNA-binding</keyword>
<feature type="domain" description="BED-type" evidence="11">
    <location>
        <begin position="41"/>
        <end position="99"/>
    </location>
</feature>
<dbReference type="SMART" id="SM00614">
    <property type="entry name" value="ZnF_BED"/>
    <property type="match status" value="1"/>
</dbReference>
<dbReference type="PANTHER" id="PTHR46481">
    <property type="entry name" value="ZINC FINGER BED DOMAIN-CONTAINING PROTEIN 4"/>
    <property type="match status" value="1"/>
</dbReference>
<comment type="subcellular location">
    <subcellularLocation>
        <location evidence="1">Nucleus</location>
    </subcellularLocation>
</comment>
<dbReference type="GO" id="GO:0005634">
    <property type="term" value="C:nucleus"/>
    <property type="evidence" value="ECO:0007669"/>
    <property type="project" value="UniProtKB-SubCell"/>
</dbReference>
<sequence length="684" mass="78827">MSKTVSNDPYIEGESDDLIELDSLEDISISLQTEQSKAKRRKTSNIWGFFEMVPNSDNSDGKPRAKCKMCGATYLVVSKYGTENLKVHIETCPRRNSRDIGQLMLCQNSGSMLVSASKFAKRYRELWVEAILKHDIPFQSVECSGIRAAFQYLRPDVPLISINTIKADLVKMYHRERKRVKCMLNDVPGRISLTSNLWTSINTDSYMCITTHFLDKNWVLQKRVLNFSIMPPPHNGISLSEKVYNLLCKWGIENKIFILTSDNASSNDVSVEILRTQLNSKKALICDGEFFHLQCCAHILNLVVQDGLKEIDCAIQKVRDSIKYVKGSETRKQKFLYAINQMSLDSKKGLRQDVPTRWDSTFLMLESALFYRRGFCHLELTDSNFKHCLSTSEWDKVEKISTLLAAFYDATCDFSGIKYPTANLYFPAVFMIYLILKRQCESEDDCMRKMSYQMLAKFEKYWSEFNVMLAIAVILDPRYKLQFVEFSYKKLYGNSSQEYLHVRAKLASFFMEYSSGTPTSSASERNVCRDVEEAEFRSFSGMTRIMKEFDSFQTDDLAANMQKNQLELYLDEPRADRNANLDILDFWKGNEFRYPDLANMARDILSVPVSTVASESFFSVDGRIIDQFKSALKPDIIEALVCTRDWLYGDQESEEMKLDELIEDILEVDINKSKKETPLPLQVL</sequence>
<dbReference type="InterPro" id="IPR003656">
    <property type="entry name" value="Znf_BED"/>
</dbReference>
<organism evidence="12 13">
    <name type="scientific">Carya illinoinensis</name>
    <name type="common">Pecan</name>
    <dbReference type="NCBI Taxonomy" id="32201"/>
    <lineage>
        <taxon>Eukaryota</taxon>
        <taxon>Viridiplantae</taxon>
        <taxon>Streptophyta</taxon>
        <taxon>Embryophyta</taxon>
        <taxon>Tracheophyta</taxon>
        <taxon>Spermatophyta</taxon>
        <taxon>Magnoliopsida</taxon>
        <taxon>eudicotyledons</taxon>
        <taxon>Gunneridae</taxon>
        <taxon>Pentapetalae</taxon>
        <taxon>rosids</taxon>
        <taxon>fabids</taxon>
        <taxon>Fagales</taxon>
        <taxon>Juglandaceae</taxon>
        <taxon>Carya</taxon>
    </lineage>
</organism>
<evidence type="ECO:0000313" key="12">
    <source>
        <dbReference type="EMBL" id="KAG6682131.1"/>
    </source>
</evidence>
<proteinExistence type="predicted"/>
<evidence type="ECO:0000256" key="9">
    <source>
        <dbReference type="ARBA" id="ARBA00023242"/>
    </source>
</evidence>
<keyword evidence="8" id="KW-0804">Transcription</keyword>
<dbReference type="GO" id="GO:0003677">
    <property type="term" value="F:DNA binding"/>
    <property type="evidence" value="ECO:0007669"/>
    <property type="project" value="UniProtKB-KW"/>
</dbReference>
<evidence type="ECO:0000256" key="2">
    <source>
        <dbReference type="ARBA" id="ARBA00011738"/>
    </source>
</evidence>
<evidence type="ECO:0000256" key="3">
    <source>
        <dbReference type="ARBA" id="ARBA00022723"/>
    </source>
</evidence>
<evidence type="ECO:0000256" key="5">
    <source>
        <dbReference type="ARBA" id="ARBA00022833"/>
    </source>
</evidence>
<dbReference type="GO" id="GO:0046983">
    <property type="term" value="F:protein dimerization activity"/>
    <property type="evidence" value="ECO:0007669"/>
    <property type="project" value="InterPro"/>
</dbReference>
<gene>
    <name evidence="12" type="ORF">I3842_13G123200</name>
</gene>
<dbReference type="InterPro" id="IPR052035">
    <property type="entry name" value="ZnF_BED_domain_contain"/>
</dbReference>
<dbReference type="PANTHER" id="PTHR46481:SF6">
    <property type="entry name" value="ZINC FINGER BED DOMAIN-CONTAINING PROTEIN RICESLEEPER 2-LIKE"/>
    <property type="match status" value="1"/>
</dbReference>
<dbReference type="Proteomes" id="UP000811246">
    <property type="component" value="Chromosome 13"/>
</dbReference>
<protein>
    <recommendedName>
        <fullName evidence="11">BED-type domain-containing protein</fullName>
    </recommendedName>
</protein>
<dbReference type="Pfam" id="PF14372">
    <property type="entry name" value="hAT-like_RNase-H"/>
    <property type="match status" value="1"/>
</dbReference>
<keyword evidence="4 10" id="KW-0863">Zinc-finger</keyword>
<name>A0A922AM80_CARIL</name>
<evidence type="ECO:0000256" key="7">
    <source>
        <dbReference type="ARBA" id="ARBA00023125"/>
    </source>
</evidence>
<keyword evidence="3" id="KW-0479">Metal-binding</keyword>
<dbReference type="EMBL" id="CM031837">
    <property type="protein sequence ID" value="KAG6682131.1"/>
    <property type="molecule type" value="Genomic_DNA"/>
</dbReference>
<dbReference type="InterPro" id="IPR025525">
    <property type="entry name" value="hAT-like_transposase_RNase-H"/>
</dbReference>
<accession>A0A922AM80</accession>
<dbReference type="PROSITE" id="PS50808">
    <property type="entry name" value="ZF_BED"/>
    <property type="match status" value="1"/>
</dbReference>
<evidence type="ECO:0000256" key="8">
    <source>
        <dbReference type="ARBA" id="ARBA00023163"/>
    </source>
</evidence>
<comment type="caution">
    <text evidence="12">The sequence shown here is derived from an EMBL/GenBank/DDBJ whole genome shotgun (WGS) entry which is preliminary data.</text>
</comment>
<comment type="subunit">
    <text evidence="2">Homodimer.</text>
</comment>
<dbReference type="AlphaFoldDB" id="A0A922AM80"/>
<keyword evidence="9" id="KW-0539">Nucleus</keyword>
<dbReference type="GO" id="GO:0008270">
    <property type="term" value="F:zinc ion binding"/>
    <property type="evidence" value="ECO:0007669"/>
    <property type="project" value="UniProtKB-KW"/>
</dbReference>
<keyword evidence="5" id="KW-0862">Zinc</keyword>
<evidence type="ECO:0000259" key="11">
    <source>
        <dbReference type="PROSITE" id="PS50808"/>
    </source>
</evidence>
<evidence type="ECO:0000256" key="4">
    <source>
        <dbReference type="ARBA" id="ARBA00022771"/>
    </source>
</evidence>
<keyword evidence="6" id="KW-0805">Transcription regulation</keyword>
<evidence type="ECO:0000313" key="13">
    <source>
        <dbReference type="Proteomes" id="UP000811246"/>
    </source>
</evidence>
<evidence type="ECO:0000256" key="6">
    <source>
        <dbReference type="ARBA" id="ARBA00023015"/>
    </source>
</evidence>